<evidence type="ECO:0000259" key="8">
    <source>
        <dbReference type="Pfam" id="PF02747"/>
    </source>
</evidence>
<dbReference type="CDD" id="cd00577">
    <property type="entry name" value="PCNA"/>
    <property type="match status" value="1"/>
</dbReference>
<dbReference type="InterPro" id="IPR000730">
    <property type="entry name" value="Pr_cel_nuc_antig"/>
</dbReference>
<dbReference type="SMR" id="A0A832TLZ6"/>
<comment type="function">
    <text evidence="6">Sliding clamp subunit. Responsible for tethering the catalytic subunit of DNA polymerase to DNA during high-speed replication.</text>
</comment>
<dbReference type="PANTHER" id="PTHR11352">
    <property type="entry name" value="PROLIFERATING CELL NUCLEAR ANTIGEN"/>
    <property type="match status" value="1"/>
</dbReference>
<dbReference type="Pfam" id="PF02747">
    <property type="entry name" value="PCNA_C"/>
    <property type="match status" value="1"/>
</dbReference>
<evidence type="ECO:0000256" key="5">
    <source>
        <dbReference type="RuleBase" id="RU003671"/>
    </source>
</evidence>
<sequence>MHIVYDDVRDLKAIIQALLKLVDEALFDIKPEGIQLVAIDKAHISLIKIELPKEMFKEYDVPEEFKFGFNTQYMSKLLKAAKRKEEIIIDADSPEVVKLTLSGALNRVFNVNNIEVLPPEVPEVNLEFDIKATINASGLKNAIGEIAEVADTLLISGNEEKVVVKGEGENKVEVEFSKDTGSLADIEFNKESSSAYDVEYLNDIISLTKLSDYVKVAFADQKPMQLEFNMEGGGKVTYLLAPKLS</sequence>
<evidence type="ECO:0000256" key="1">
    <source>
        <dbReference type="ARBA" id="ARBA00010462"/>
    </source>
</evidence>
<dbReference type="InterPro" id="IPR022649">
    <property type="entry name" value="Pr_cel_nuc_antig_C"/>
</dbReference>
<dbReference type="Pfam" id="PF00705">
    <property type="entry name" value="PCNA_N"/>
    <property type="match status" value="1"/>
</dbReference>
<keyword evidence="2 4" id="KW-0235">DNA replication</keyword>
<dbReference type="NCBIfam" id="NF002220">
    <property type="entry name" value="PRK01115.1-3"/>
    <property type="match status" value="1"/>
</dbReference>
<dbReference type="GO" id="GO:0006275">
    <property type="term" value="P:regulation of DNA replication"/>
    <property type="evidence" value="ECO:0007669"/>
    <property type="project" value="UniProtKB-UniRule"/>
</dbReference>
<dbReference type="GeneID" id="1458312"/>
<name>A0A832TLZ6_9CREN</name>
<dbReference type="Gene3D" id="3.70.10.10">
    <property type="match status" value="1"/>
</dbReference>
<evidence type="ECO:0000256" key="3">
    <source>
        <dbReference type="ARBA" id="ARBA00023125"/>
    </source>
</evidence>
<dbReference type="AlphaFoldDB" id="A0A832TLZ6"/>
<dbReference type="HAMAP" id="MF_00317">
    <property type="entry name" value="DNApol_clamp_arch"/>
    <property type="match status" value="1"/>
</dbReference>
<evidence type="ECO:0000313" key="10">
    <source>
        <dbReference type="Proteomes" id="UP000646844"/>
    </source>
</evidence>
<gene>
    <name evidence="4 9" type="primary">pcn</name>
    <name evidence="9" type="ORF">HA332_11290</name>
</gene>
<keyword evidence="3 4" id="KW-0238">DNA-binding</keyword>
<dbReference type="PANTHER" id="PTHR11352:SF0">
    <property type="entry name" value="PROLIFERATING CELL NUCLEAR ANTIGEN"/>
    <property type="match status" value="1"/>
</dbReference>
<comment type="function">
    <text evidence="4">Sliding clamp subunit that acts as a moving platform for DNA processing. Responsible for tethering the catalytic subunit of DNA polymerase and other proteins to DNA during high-speed replication.</text>
</comment>
<evidence type="ECO:0000256" key="6">
    <source>
        <dbReference type="RuleBase" id="RU003673"/>
    </source>
</evidence>
<dbReference type="GO" id="GO:0006272">
    <property type="term" value="P:leading strand elongation"/>
    <property type="evidence" value="ECO:0007669"/>
    <property type="project" value="TreeGrafter"/>
</dbReference>
<evidence type="ECO:0000256" key="4">
    <source>
        <dbReference type="HAMAP-Rule" id="MF_00317"/>
    </source>
</evidence>
<dbReference type="OMA" id="MDNSHIS"/>
<feature type="domain" description="Proliferating cell nuclear antigen PCNA N-terminal" evidence="7">
    <location>
        <begin position="11"/>
        <end position="102"/>
    </location>
</feature>
<dbReference type="SUPFAM" id="SSF55979">
    <property type="entry name" value="DNA clamp"/>
    <property type="match status" value="2"/>
</dbReference>
<dbReference type="Proteomes" id="UP000646844">
    <property type="component" value="Unassembled WGS sequence"/>
</dbReference>
<reference evidence="9" key="1">
    <citation type="journal article" date="2020" name="bioRxiv">
        <title>A rank-normalized archaeal taxonomy based on genome phylogeny resolves widespread incomplete and uneven classifications.</title>
        <authorList>
            <person name="Rinke C."/>
            <person name="Chuvochina M."/>
            <person name="Mussig A.J."/>
            <person name="Chaumeil P.-A."/>
            <person name="Waite D.W."/>
            <person name="Whitman W.B."/>
            <person name="Parks D.H."/>
            <person name="Hugenholtz P."/>
        </authorList>
    </citation>
    <scope>NUCLEOTIDE SEQUENCE</scope>
    <source>
        <strain evidence="9">UBA8838</strain>
    </source>
</reference>
<dbReference type="NCBIfam" id="TIGR00590">
    <property type="entry name" value="pcna"/>
    <property type="match status" value="1"/>
</dbReference>
<protein>
    <recommendedName>
        <fullName evidence="4">DNA polymerase sliding clamp</fullName>
    </recommendedName>
    <alternativeName>
        <fullName evidence="4">Proliferating cell nuclear antigen homolog</fullName>
        <shortName evidence="4">PCNA</shortName>
    </alternativeName>
</protein>
<comment type="caution">
    <text evidence="9">The sequence shown here is derived from an EMBL/GenBank/DDBJ whole genome shotgun (WGS) entry which is preliminary data.</text>
</comment>
<proteinExistence type="inferred from homology"/>
<dbReference type="EMBL" id="DUJO01000051">
    <property type="protein sequence ID" value="HII74933.1"/>
    <property type="molecule type" value="Genomic_DNA"/>
</dbReference>
<dbReference type="InterPro" id="IPR022659">
    <property type="entry name" value="Pr_cel_nuc_antig_CS"/>
</dbReference>
<dbReference type="InterPro" id="IPR022648">
    <property type="entry name" value="Pr_cel_nuc_antig_N"/>
</dbReference>
<comment type="similarity">
    <text evidence="1 4 5">Belongs to the PCNA family.</text>
</comment>
<dbReference type="GO" id="GO:0003677">
    <property type="term" value="F:DNA binding"/>
    <property type="evidence" value="ECO:0007669"/>
    <property type="project" value="UniProtKB-UniRule"/>
</dbReference>
<evidence type="ECO:0000256" key="2">
    <source>
        <dbReference type="ARBA" id="ARBA00022705"/>
    </source>
</evidence>
<dbReference type="InterPro" id="IPR046938">
    <property type="entry name" value="DNA_clamp_sf"/>
</dbReference>
<evidence type="ECO:0000313" key="9">
    <source>
        <dbReference type="EMBL" id="HII74933.1"/>
    </source>
</evidence>
<accession>A0A832TLZ6</accession>
<dbReference type="RefSeq" id="WP_010978351.1">
    <property type="nucleotide sequence ID" value="NZ_BAABQO010000021.1"/>
</dbReference>
<comment type="subunit">
    <text evidence="4">Homotrimer. The subunits circularize to form a toroid; DNA passes through its center. Replication factor C (RFC) is required to load the toroid on the DNA.</text>
</comment>
<feature type="domain" description="Proliferating cell nuclear antigen PCNA C-terminal" evidence="8">
    <location>
        <begin position="126"/>
        <end position="243"/>
    </location>
</feature>
<evidence type="ECO:0000259" key="7">
    <source>
        <dbReference type="Pfam" id="PF00705"/>
    </source>
</evidence>
<dbReference type="PRINTS" id="PR00339">
    <property type="entry name" value="PCNACYCLIN"/>
</dbReference>
<dbReference type="PROSITE" id="PS01251">
    <property type="entry name" value="PCNA_1"/>
    <property type="match status" value="1"/>
</dbReference>
<organism evidence="9 10">
    <name type="scientific">Sulfurisphaera tokodaii</name>
    <dbReference type="NCBI Taxonomy" id="111955"/>
    <lineage>
        <taxon>Archaea</taxon>
        <taxon>Thermoproteota</taxon>
        <taxon>Thermoprotei</taxon>
        <taxon>Sulfolobales</taxon>
        <taxon>Sulfolobaceae</taxon>
        <taxon>Sulfurisphaera</taxon>
    </lineage>
</organism>
<dbReference type="GO" id="GO:0030337">
    <property type="term" value="F:DNA polymerase processivity factor activity"/>
    <property type="evidence" value="ECO:0007669"/>
    <property type="project" value="UniProtKB-UniRule"/>
</dbReference>